<keyword evidence="3" id="KW-1185">Reference proteome</keyword>
<evidence type="ECO:0000313" key="2">
    <source>
        <dbReference type="EMBL" id="KAK4018652.1"/>
    </source>
</evidence>
<reference evidence="2 3" key="1">
    <citation type="journal article" date="2023" name="Nucleic Acids Res.">
        <title>The hologenome of Daphnia magna reveals possible DNA methylation and microbiome-mediated evolution of the host genome.</title>
        <authorList>
            <person name="Chaturvedi A."/>
            <person name="Li X."/>
            <person name="Dhandapani V."/>
            <person name="Marshall H."/>
            <person name="Kissane S."/>
            <person name="Cuenca-Cambronero M."/>
            <person name="Asole G."/>
            <person name="Calvet F."/>
            <person name="Ruiz-Romero M."/>
            <person name="Marangio P."/>
            <person name="Guigo R."/>
            <person name="Rago D."/>
            <person name="Mirbahai L."/>
            <person name="Eastwood N."/>
            <person name="Colbourne J.K."/>
            <person name="Zhou J."/>
            <person name="Mallon E."/>
            <person name="Orsini L."/>
        </authorList>
    </citation>
    <scope>NUCLEOTIDE SEQUENCE [LARGE SCALE GENOMIC DNA]</scope>
    <source>
        <strain evidence="2">LRV0_1</strain>
    </source>
</reference>
<proteinExistence type="predicted"/>
<feature type="compositionally biased region" description="Basic and acidic residues" evidence="1">
    <location>
        <begin position="132"/>
        <end position="143"/>
    </location>
</feature>
<organism evidence="2 3">
    <name type="scientific">Daphnia magna</name>
    <dbReference type="NCBI Taxonomy" id="35525"/>
    <lineage>
        <taxon>Eukaryota</taxon>
        <taxon>Metazoa</taxon>
        <taxon>Ecdysozoa</taxon>
        <taxon>Arthropoda</taxon>
        <taxon>Crustacea</taxon>
        <taxon>Branchiopoda</taxon>
        <taxon>Diplostraca</taxon>
        <taxon>Cladocera</taxon>
        <taxon>Anomopoda</taxon>
        <taxon>Daphniidae</taxon>
        <taxon>Daphnia</taxon>
    </lineage>
</organism>
<gene>
    <name evidence="2" type="ORF">OUZ56_000697</name>
</gene>
<evidence type="ECO:0000256" key="1">
    <source>
        <dbReference type="SAM" id="MobiDB-lite"/>
    </source>
</evidence>
<comment type="caution">
    <text evidence="2">The sequence shown here is derived from an EMBL/GenBank/DDBJ whole genome shotgun (WGS) entry which is preliminary data.</text>
</comment>
<dbReference type="Proteomes" id="UP001234178">
    <property type="component" value="Unassembled WGS sequence"/>
</dbReference>
<evidence type="ECO:0000313" key="3">
    <source>
        <dbReference type="Proteomes" id="UP001234178"/>
    </source>
</evidence>
<name>A0ABR0A0H1_9CRUS</name>
<sequence>MTWLEDFVDQQEGLLCIQLSIEEACSLIDDNSWANLFRLIRQETSPLCWRPPASSDTRRISRASLTDISSLHHPLVRIYKTLNSEPKEVSYPCWALLALLRTNTRAKERRACLAHYWEEFLSNIGIDHEKNERKENRLRDPSIHVKRRNRRPLLDH</sequence>
<feature type="region of interest" description="Disordered" evidence="1">
    <location>
        <begin position="132"/>
        <end position="156"/>
    </location>
</feature>
<feature type="compositionally biased region" description="Basic residues" evidence="1">
    <location>
        <begin position="144"/>
        <end position="156"/>
    </location>
</feature>
<protein>
    <submittedName>
        <fullName evidence="2">Uncharacterized protein</fullName>
    </submittedName>
</protein>
<accession>A0ABR0A0H1</accession>
<dbReference type="EMBL" id="JAOYFB010000036">
    <property type="protein sequence ID" value="KAK4018652.1"/>
    <property type="molecule type" value="Genomic_DNA"/>
</dbReference>